<gene>
    <name evidence="8" type="primary">cobG</name>
    <name evidence="8" type="ORF">D1012_00315</name>
</gene>
<evidence type="ECO:0000256" key="3">
    <source>
        <dbReference type="ARBA" id="ARBA00022723"/>
    </source>
</evidence>
<keyword evidence="1" id="KW-0004">4Fe-4S</keyword>
<dbReference type="Pfam" id="PF03460">
    <property type="entry name" value="NIR_SIR_ferr"/>
    <property type="match status" value="1"/>
</dbReference>
<dbReference type="GO" id="GO:0043818">
    <property type="term" value="F:precorrin-3B synthase activity"/>
    <property type="evidence" value="ECO:0007669"/>
    <property type="project" value="UniProtKB-EC"/>
</dbReference>
<dbReference type="InterPro" id="IPR005117">
    <property type="entry name" value="NiRdtase/SiRdtase_haem-b_fer"/>
</dbReference>
<keyword evidence="6" id="KW-0411">Iron-sulfur</keyword>
<keyword evidence="9" id="KW-1185">Reference proteome</keyword>
<keyword evidence="4 8" id="KW-0560">Oxidoreductase</keyword>
<evidence type="ECO:0000256" key="6">
    <source>
        <dbReference type="ARBA" id="ARBA00023014"/>
    </source>
</evidence>
<sequence length="380" mass="38671">MTGAGFVVQGWCPGALRPMMSGDGLVVRVRPDAGRLSQTQAAGIAAAAQAHGNGVIDLSGRGNVQVRGVTEASHPALIADLRALGLIDTDAAQEAQRNLLVTPFADAVTEALAQTLAAALADMPVLPGKFGFAIDTGPAPVLHSVPADIRLERNSAGGLILRCDGLPLGAPVEPADVGQQAVALAQWFVASGGVTGGRGRMAGLIARGVQPKGPLAGSVAPAPAAVAPAPGLYPQGAMVGFAFGQMQAGTLAALAQRGDLRVTPWRMLLIRGLTRLPDLPGLILCADDPLRRVSACTGTPGCLQAHEPVRPLARRLAAFVPEGKTLHVSGCAKGCAHPAVADVTLVATPQGFDRIRHGTAQDTPDAQGLSAPDIDLKGLF</sequence>
<evidence type="ECO:0000256" key="5">
    <source>
        <dbReference type="ARBA" id="ARBA00023004"/>
    </source>
</evidence>
<accession>A0A411Z6C8</accession>
<dbReference type="PANTHER" id="PTHR32439">
    <property type="entry name" value="FERREDOXIN--NITRITE REDUCTASE, CHLOROPLASTIC"/>
    <property type="match status" value="1"/>
</dbReference>
<keyword evidence="5" id="KW-0408">Iron</keyword>
<dbReference type="InterPro" id="IPR045854">
    <property type="entry name" value="NO2/SO3_Rdtase_4Fe4S_sf"/>
</dbReference>
<dbReference type="SUPFAM" id="SSF56014">
    <property type="entry name" value="Nitrite and sulphite reductase 4Fe-4S domain-like"/>
    <property type="match status" value="1"/>
</dbReference>
<keyword evidence="2" id="KW-0349">Heme</keyword>
<dbReference type="SUPFAM" id="SSF55124">
    <property type="entry name" value="Nitrite/Sulfite reductase N-terminal domain-like"/>
    <property type="match status" value="2"/>
</dbReference>
<evidence type="ECO:0000256" key="1">
    <source>
        <dbReference type="ARBA" id="ARBA00022485"/>
    </source>
</evidence>
<dbReference type="Gene3D" id="3.90.480.10">
    <property type="entry name" value="Sulfite Reductase Hemoprotein,Domain 2"/>
    <property type="match status" value="1"/>
</dbReference>
<feature type="domain" description="Nitrite/Sulfite reductase ferredoxin-like" evidence="7">
    <location>
        <begin position="18"/>
        <end position="83"/>
    </location>
</feature>
<dbReference type="Gene3D" id="3.30.413.10">
    <property type="entry name" value="Sulfite Reductase Hemoprotein, domain 1"/>
    <property type="match status" value="2"/>
</dbReference>
<dbReference type="InterPro" id="IPR036136">
    <property type="entry name" value="Nit/Sulf_reduc_fer-like_dom_sf"/>
</dbReference>
<dbReference type="InterPro" id="IPR051329">
    <property type="entry name" value="NIR_SIR_4Fe-4S"/>
</dbReference>
<dbReference type="GO" id="GO:0020037">
    <property type="term" value="F:heme binding"/>
    <property type="evidence" value="ECO:0007669"/>
    <property type="project" value="InterPro"/>
</dbReference>
<keyword evidence="3" id="KW-0479">Metal-binding</keyword>
<dbReference type="OrthoDB" id="7459360at2"/>
<reference evidence="8 9" key="1">
    <citation type="submission" date="2018-08" db="EMBL/GenBank/DDBJ databases">
        <title>Flavobacterium tibetense sp. nov., isolated from a wetland YonghuCo on Tibetan Plateau.</title>
        <authorList>
            <person name="Phurbu D."/>
            <person name="Lu H."/>
            <person name="Xing P."/>
        </authorList>
    </citation>
    <scope>NUCLEOTIDE SEQUENCE [LARGE SCALE GENOMIC DNA]</scope>
    <source>
        <strain evidence="8 9">DJC</strain>
    </source>
</reference>
<dbReference type="InterPro" id="IPR006066">
    <property type="entry name" value="NO2/SO3_Rdtase_FeS/sirohaem_BS"/>
</dbReference>
<dbReference type="GO" id="GO:0046872">
    <property type="term" value="F:metal ion binding"/>
    <property type="evidence" value="ECO:0007669"/>
    <property type="project" value="UniProtKB-KW"/>
</dbReference>
<proteinExistence type="predicted"/>
<protein>
    <submittedName>
        <fullName evidence="8">Precorrin-3B synthase</fullName>
        <ecNumber evidence="8">1.14.13.83</ecNumber>
    </submittedName>
</protein>
<dbReference type="PROSITE" id="PS00365">
    <property type="entry name" value="NIR_SIR"/>
    <property type="match status" value="1"/>
</dbReference>
<name>A0A411Z6C8_9RHOB</name>
<dbReference type="EC" id="1.14.13.83" evidence="8"/>
<organism evidence="8 9">
    <name type="scientific">Pseudotabrizicola alkalilacus</name>
    <dbReference type="NCBI Taxonomy" id="2305252"/>
    <lineage>
        <taxon>Bacteria</taxon>
        <taxon>Pseudomonadati</taxon>
        <taxon>Pseudomonadota</taxon>
        <taxon>Alphaproteobacteria</taxon>
        <taxon>Rhodobacterales</taxon>
        <taxon>Paracoccaceae</taxon>
        <taxon>Pseudotabrizicola</taxon>
    </lineage>
</organism>
<evidence type="ECO:0000313" key="8">
    <source>
        <dbReference type="EMBL" id="RGP38614.1"/>
    </source>
</evidence>
<dbReference type="EMBL" id="QWEY01000001">
    <property type="protein sequence ID" value="RGP38614.1"/>
    <property type="molecule type" value="Genomic_DNA"/>
</dbReference>
<comment type="caution">
    <text evidence="8">The sequence shown here is derived from an EMBL/GenBank/DDBJ whole genome shotgun (WGS) entry which is preliminary data.</text>
</comment>
<dbReference type="RefSeq" id="WP_118149361.1">
    <property type="nucleotide sequence ID" value="NZ_QWEY01000001.1"/>
</dbReference>
<evidence type="ECO:0000259" key="7">
    <source>
        <dbReference type="Pfam" id="PF03460"/>
    </source>
</evidence>
<evidence type="ECO:0000256" key="2">
    <source>
        <dbReference type="ARBA" id="ARBA00022617"/>
    </source>
</evidence>
<evidence type="ECO:0000313" key="9">
    <source>
        <dbReference type="Proteomes" id="UP000284547"/>
    </source>
</evidence>
<dbReference type="Proteomes" id="UP000284547">
    <property type="component" value="Unassembled WGS sequence"/>
</dbReference>
<dbReference type="NCBIfam" id="TIGR02435">
    <property type="entry name" value="CobG"/>
    <property type="match status" value="1"/>
</dbReference>
<dbReference type="GO" id="GO:0051539">
    <property type="term" value="F:4 iron, 4 sulfur cluster binding"/>
    <property type="evidence" value="ECO:0007669"/>
    <property type="project" value="UniProtKB-KW"/>
</dbReference>
<dbReference type="AlphaFoldDB" id="A0A411Z6C8"/>
<dbReference type="InterPro" id="IPR012798">
    <property type="entry name" value="Cbl_synth_CobG-like"/>
</dbReference>
<evidence type="ECO:0000256" key="4">
    <source>
        <dbReference type="ARBA" id="ARBA00023002"/>
    </source>
</evidence>
<dbReference type="PANTHER" id="PTHR32439:SF9">
    <property type="entry name" value="BLR3264 PROTEIN"/>
    <property type="match status" value="1"/>
</dbReference>